<name>A0A6A5KW87_9PLEO</name>
<dbReference type="Proteomes" id="UP000800040">
    <property type="component" value="Unassembled WGS sequence"/>
</dbReference>
<sequence>MHPTHPLTISLCVIALSLTSPASSRQGRTENDAITSRTCSPDCYSAYRHLMGESLSHMAWIQQSFSHKKTANDLCAVEQCSTCPFCTLSPSPTLSFQTDTKAQAKVKTDDEVMISCMDCQTHLEDCTQPAGGEPPPTHQAILTGELALCHSSGPLHCRTGGPCERRICKDLFPPDLSTQQQPQQCKDCVKAWIACIHDVCLAPTHDGYADRPESLNCYEGGDGGAQCAQSSWQDLNTRPTASCMARCWAVHTGALPCRSGLCSPVIRLSQWARR</sequence>
<keyword evidence="3" id="KW-1185">Reference proteome</keyword>
<keyword evidence="1" id="KW-0732">Signal</keyword>
<accession>A0A6A5KW87</accession>
<evidence type="ECO:0000313" key="2">
    <source>
        <dbReference type="EMBL" id="KAF1838914.1"/>
    </source>
</evidence>
<feature type="signal peptide" evidence="1">
    <location>
        <begin position="1"/>
        <end position="24"/>
    </location>
</feature>
<dbReference type="OrthoDB" id="10630311at2759"/>
<feature type="chain" id="PRO_5025450095" evidence="1">
    <location>
        <begin position="25"/>
        <end position="274"/>
    </location>
</feature>
<organism evidence="2 3">
    <name type="scientific">Decorospora gaudefroyi</name>
    <dbReference type="NCBI Taxonomy" id="184978"/>
    <lineage>
        <taxon>Eukaryota</taxon>
        <taxon>Fungi</taxon>
        <taxon>Dikarya</taxon>
        <taxon>Ascomycota</taxon>
        <taxon>Pezizomycotina</taxon>
        <taxon>Dothideomycetes</taxon>
        <taxon>Pleosporomycetidae</taxon>
        <taxon>Pleosporales</taxon>
        <taxon>Pleosporineae</taxon>
        <taxon>Pleosporaceae</taxon>
        <taxon>Decorospora</taxon>
    </lineage>
</organism>
<gene>
    <name evidence="2" type="ORF">BDW02DRAFT_594235</name>
</gene>
<dbReference type="EMBL" id="ML975248">
    <property type="protein sequence ID" value="KAF1838914.1"/>
    <property type="molecule type" value="Genomic_DNA"/>
</dbReference>
<dbReference type="AlphaFoldDB" id="A0A6A5KW87"/>
<reference evidence="2" key="1">
    <citation type="submission" date="2020-01" db="EMBL/GenBank/DDBJ databases">
        <authorList>
            <consortium name="DOE Joint Genome Institute"/>
            <person name="Haridas S."/>
            <person name="Albert R."/>
            <person name="Binder M."/>
            <person name="Bloem J."/>
            <person name="Labutti K."/>
            <person name="Salamov A."/>
            <person name="Andreopoulos B."/>
            <person name="Baker S.E."/>
            <person name="Barry K."/>
            <person name="Bills G."/>
            <person name="Bluhm B.H."/>
            <person name="Cannon C."/>
            <person name="Castanera R."/>
            <person name="Culley D.E."/>
            <person name="Daum C."/>
            <person name="Ezra D."/>
            <person name="Gonzalez J.B."/>
            <person name="Henrissat B."/>
            <person name="Kuo A."/>
            <person name="Liang C."/>
            <person name="Lipzen A."/>
            <person name="Lutzoni F."/>
            <person name="Magnuson J."/>
            <person name="Mondo S."/>
            <person name="Nolan M."/>
            <person name="Ohm R."/>
            <person name="Pangilinan J."/>
            <person name="Park H.-J."/>
            <person name="Ramirez L."/>
            <person name="Alfaro M."/>
            <person name="Sun H."/>
            <person name="Tritt A."/>
            <person name="Yoshinaga Y."/>
            <person name="Zwiers L.-H."/>
            <person name="Turgeon B.G."/>
            <person name="Goodwin S.B."/>
            <person name="Spatafora J.W."/>
            <person name="Crous P.W."/>
            <person name="Grigoriev I.V."/>
        </authorList>
    </citation>
    <scope>NUCLEOTIDE SEQUENCE</scope>
    <source>
        <strain evidence="2">P77</strain>
    </source>
</reference>
<evidence type="ECO:0000256" key="1">
    <source>
        <dbReference type="SAM" id="SignalP"/>
    </source>
</evidence>
<evidence type="ECO:0000313" key="3">
    <source>
        <dbReference type="Proteomes" id="UP000800040"/>
    </source>
</evidence>
<proteinExistence type="predicted"/>
<protein>
    <submittedName>
        <fullName evidence="2">Uncharacterized protein</fullName>
    </submittedName>
</protein>